<dbReference type="RefSeq" id="WP_101311520.1">
    <property type="nucleotide sequence ID" value="NZ_MVDE01000046.1"/>
</dbReference>
<keyword evidence="3" id="KW-1185">Reference proteome</keyword>
<sequence length="1268" mass="140386">MLNKIIRFFLENRLVTFLVLIVMISWGIINSPFGWDTGILPSDPVPVDAIPDIGENQQIVYTEWPGRSPQDIEDQISYPLTTSLLGIPGVKTIRSNSIFGVSSIYIIFDEDIEFYWSRTRILEKLNSLPAGTLPADVSPALGPDATALGQIYWYTLEGRDKDGNPAGGWDPHELRTIQDFYVRYSLTSAKGVAEVASIGGFVKEYQIDIDPDAMKANGVNISQIMAAVKNSNLDIGARTIEFNKVEYLIRALGYIKSLEDIEKSVVAVRNNIPIRIRDVAKVNFGPATRRGGLDKGGTEAVGGVVVARYGANPLHTIENLKDKIAEIEPGLPSKTLADGTLSKVTIVPFYDRTGLIKETLGTLEEAISLELLISILVIIVLVLNLRASFLISSLLPLGVLITFIAMRQFGVDANIVALSGIAIAIGVMVDVGIVFTENIIRHAEAVENIGAKGKRLLEIVYTATTEVAGAVVTALATTVISFLPVFAMEAAEGKLFKPLAYTKTFTMLAALLIGLIIIPTLAHLVFSIRFDKNKYSKIWNSLIVVAGIVLSIVSGYYIAMALVAYGLNGFFADKWKETKKSWVNLINIAITIVVVVFFLTKAWLPLGAENSLFANFLFVIAIVSVVLGALSSIVFFYAKILKWCLNNKWKFLSVPILFVVFGISIWQGFDKLFGFMPDFVQNTGVYKKLDAAIPGIGKEFMPSLDEGSFLFMPTTMPHSGIQENLDVIAVLDKKINSIPEVESVVGKWGRVNSALDPAPTSMYENLINYKSEYMLNESGHRIRFKVNRKDAFVLKDGSTYNPREEGFRLIAKENLIEDKNGEYFRQWRKEIKSPDDIWDQIISQSSIPGLTSAPKLQPIQTRLVMLQTGMRAPMGIKVFGPDLESIEKVGYEIEKHLKQVEGVQAMSVFADRVVGKPYLELEIDRDAISRYGISVKNLQSVISSAIGGMQLTTTVEGRERFPVRLRYAREYRDNPEDLKKILIPASNGAQIPLGDLVSIHYIRGPQLIKSENTFLVGYVIFDKKEGFAEVDVVENAQDYLKEKISKGEFNLPAGVSYVFTGNYENQIRATKRLMIVVPISLLIIFLILYFQFKSIVSTAFIFTGIIVALSGGFIMLWLYGQPWFLNGELGGIYLRDLFQVHTINLSVAVWVGFIALFGVATDDGVLISTYIKQLQEKKSPKTAKEVRALVLEAGSKRVRPAVMTTATTIIALIPILTSTGKGSDIMVPMAIPLFGGMTIEVLTMFVVPVLYSMWQEAKATKELKKRKE</sequence>
<proteinExistence type="predicted"/>
<dbReference type="Gene3D" id="3.30.70.1430">
    <property type="entry name" value="Multidrug efflux transporter AcrB pore domain"/>
    <property type="match status" value="1"/>
</dbReference>
<feature type="transmembrane region" description="Helical" evidence="1">
    <location>
        <begin position="390"/>
        <end position="409"/>
    </location>
</feature>
<keyword evidence="1" id="KW-0812">Transmembrane</keyword>
<dbReference type="SUPFAM" id="SSF82714">
    <property type="entry name" value="Multidrug efflux transporter AcrB TolC docking domain, DN and DC subdomains"/>
    <property type="match status" value="2"/>
</dbReference>
<name>A0A2N3HTJ8_9BACT</name>
<feature type="transmembrane region" description="Helical" evidence="1">
    <location>
        <begin position="366"/>
        <end position="383"/>
    </location>
</feature>
<dbReference type="EMBL" id="MVDE01000046">
    <property type="protein sequence ID" value="PKQ61369.1"/>
    <property type="molecule type" value="Genomic_DNA"/>
</dbReference>
<keyword evidence="1" id="KW-0472">Membrane</keyword>
<feature type="transmembrane region" description="Helical" evidence="1">
    <location>
        <begin position="1229"/>
        <end position="1254"/>
    </location>
</feature>
<evidence type="ECO:0000313" key="3">
    <source>
        <dbReference type="Proteomes" id="UP000233618"/>
    </source>
</evidence>
<dbReference type="InterPro" id="IPR027463">
    <property type="entry name" value="AcrB_DN_DC_subdom"/>
</dbReference>
<dbReference type="Gene3D" id="3.30.2090.10">
    <property type="entry name" value="Multidrug efflux transporter AcrB TolC docking domain, DN and DC subdomains"/>
    <property type="match status" value="2"/>
</dbReference>
<feature type="transmembrane region" description="Helical" evidence="1">
    <location>
        <begin position="649"/>
        <end position="669"/>
    </location>
</feature>
<dbReference type="SUPFAM" id="SSF82866">
    <property type="entry name" value="Multidrug efflux transporter AcrB transmembrane domain"/>
    <property type="match status" value="2"/>
</dbReference>
<accession>A0A2N3HTJ8</accession>
<feature type="transmembrane region" description="Helical" evidence="1">
    <location>
        <begin position="1073"/>
        <end position="1092"/>
    </location>
</feature>
<feature type="transmembrane region" description="Helical" evidence="1">
    <location>
        <begin position="1140"/>
        <end position="1160"/>
    </location>
</feature>
<feature type="transmembrane region" description="Helical" evidence="1">
    <location>
        <begin position="1198"/>
        <end position="1217"/>
    </location>
</feature>
<dbReference type="Gene3D" id="1.20.1640.10">
    <property type="entry name" value="Multidrug efflux transporter AcrB transmembrane domain"/>
    <property type="match status" value="2"/>
</dbReference>
<evidence type="ECO:0000313" key="2">
    <source>
        <dbReference type="EMBL" id="PKQ61369.1"/>
    </source>
</evidence>
<feature type="transmembrane region" description="Helical" evidence="1">
    <location>
        <begin position="538"/>
        <end position="565"/>
    </location>
</feature>
<dbReference type="PANTHER" id="PTHR32063">
    <property type="match status" value="1"/>
</dbReference>
<dbReference type="SUPFAM" id="SSF82693">
    <property type="entry name" value="Multidrug efflux transporter AcrB pore domain, PN1, PN2, PC1 and PC2 subdomains"/>
    <property type="match status" value="2"/>
</dbReference>
<dbReference type="GO" id="GO:0042910">
    <property type="term" value="F:xenobiotic transmembrane transporter activity"/>
    <property type="evidence" value="ECO:0007669"/>
    <property type="project" value="TreeGrafter"/>
</dbReference>
<feature type="transmembrane region" description="Helical" evidence="1">
    <location>
        <begin position="1098"/>
        <end position="1119"/>
    </location>
</feature>
<organism evidence="2 3">
    <name type="scientific">Labilibaculum manganireducens</name>
    <dbReference type="NCBI Taxonomy" id="1940525"/>
    <lineage>
        <taxon>Bacteria</taxon>
        <taxon>Pseudomonadati</taxon>
        <taxon>Bacteroidota</taxon>
        <taxon>Bacteroidia</taxon>
        <taxon>Marinilabiliales</taxon>
        <taxon>Marinifilaceae</taxon>
        <taxon>Labilibaculum</taxon>
    </lineage>
</organism>
<dbReference type="AlphaFoldDB" id="A0A2N3HTJ8"/>
<feature type="transmembrane region" description="Helical" evidence="1">
    <location>
        <begin position="12"/>
        <end position="29"/>
    </location>
</feature>
<dbReference type="GO" id="GO:0005886">
    <property type="term" value="C:plasma membrane"/>
    <property type="evidence" value="ECO:0007669"/>
    <property type="project" value="TreeGrafter"/>
</dbReference>
<evidence type="ECO:0000256" key="1">
    <source>
        <dbReference type="SAM" id="Phobius"/>
    </source>
</evidence>
<comment type="caution">
    <text evidence="2">The sequence shown here is derived from an EMBL/GenBank/DDBJ whole genome shotgun (WGS) entry which is preliminary data.</text>
</comment>
<feature type="transmembrane region" description="Helical" evidence="1">
    <location>
        <begin position="616"/>
        <end position="637"/>
    </location>
</feature>
<dbReference type="PRINTS" id="PR00702">
    <property type="entry name" value="ACRIFLAVINRP"/>
</dbReference>
<reference evidence="2 3" key="1">
    <citation type="journal article" date="2017" name="Front. Microbiol.">
        <title>Labilibaculum manganireducens gen. nov., sp. nov. and Labilibaculum filiforme sp. nov., Novel Bacteroidetes Isolated from Subsurface Sediments of the Baltic Sea.</title>
        <authorList>
            <person name="Vandieken V."/>
            <person name="Marshall I.P."/>
            <person name="Niemann H."/>
            <person name="Engelen B."/>
            <person name="Cypionka H."/>
        </authorList>
    </citation>
    <scope>NUCLEOTIDE SEQUENCE [LARGE SCALE GENOMIC DNA]</scope>
    <source>
        <strain evidence="2 3">59.10-2M</strain>
    </source>
</reference>
<feature type="transmembrane region" description="Helical" evidence="1">
    <location>
        <begin position="415"/>
        <end position="435"/>
    </location>
</feature>
<keyword evidence="1" id="KW-1133">Transmembrane helix</keyword>
<dbReference type="InterPro" id="IPR001036">
    <property type="entry name" value="Acrflvin-R"/>
</dbReference>
<protein>
    <submittedName>
        <fullName evidence="2">Cation transporter</fullName>
    </submittedName>
</protein>
<feature type="transmembrane region" description="Helical" evidence="1">
    <location>
        <begin position="505"/>
        <end position="526"/>
    </location>
</feature>
<gene>
    <name evidence="2" type="ORF">BZG01_19460</name>
</gene>
<dbReference type="PANTHER" id="PTHR32063:SF19">
    <property type="entry name" value="CATION EFFLUX SYSTEM PROTEIN CUSA"/>
    <property type="match status" value="1"/>
</dbReference>
<dbReference type="Pfam" id="PF00873">
    <property type="entry name" value="ACR_tran"/>
    <property type="match status" value="2"/>
</dbReference>
<dbReference type="Proteomes" id="UP000233618">
    <property type="component" value="Unassembled WGS sequence"/>
</dbReference>
<feature type="transmembrane region" description="Helical" evidence="1">
    <location>
        <begin position="585"/>
        <end position="604"/>
    </location>
</feature>